<protein>
    <submittedName>
        <fullName evidence="1">Uncharacterized protein</fullName>
    </submittedName>
</protein>
<dbReference type="Proteomes" id="UP000636960">
    <property type="component" value="Unassembled WGS sequence"/>
</dbReference>
<dbReference type="AlphaFoldDB" id="A0A919MSL2"/>
<reference evidence="1" key="1">
    <citation type="submission" date="2021-01" db="EMBL/GenBank/DDBJ databases">
        <title>Whole genome shotgun sequence of Actinoplanes rishiriensis NBRC 108556.</title>
        <authorList>
            <person name="Komaki H."/>
            <person name="Tamura T."/>
        </authorList>
    </citation>
    <scope>NUCLEOTIDE SEQUENCE</scope>
    <source>
        <strain evidence="1">NBRC 108556</strain>
    </source>
</reference>
<evidence type="ECO:0000313" key="2">
    <source>
        <dbReference type="Proteomes" id="UP000636960"/>
    </source>
</evidence>
<keyword evidence="2" id="KW-1185">Reference proteome</keyword>
<gene>
    <name evidence="1" type="ORF">Ari01nite_57810</name>
</gene>
<comment type="caution">
    <text evidence="1">The sequence shown here is derived from an EMBL/GenBank/DDBJ whole genome shotgun (WGS) entry which is preliminary data.</text>
</comment>
<sequence>MGIVHIVVLTVALLTLLTLPCVVAAILGHDPLALRDWWTGRALSRLDRHMVAVSVDLPAPSFEQIAYDLRRLGHQRYHGPNRQSVKWQSAVMSAYDLRLSLACQCLGLPEHLGPLEGMDRDLERMRLESQLQAAGLALR</sequence>
<accession>A0A919MSL2</accession>
<dbReference type="EMBL" id="BOMV01000061">
    <property type="protein sequence ID" value="GIE98316.1"/>
    <property type="molecule type" value="Genomic_DNA"/>
</dbReference>
<name>A0A919MSL2_9ACTN</name>
<organism evidence="1 2">
    <name type="scientific">Paractinoplanes rishiriensis</name>
    <dbReference type="NCBI Taxonomy" id="1050105"/>
    <lineage>
        <taxon>Bacteria</taxon>
        <taxon>Bacillati</taxon>
        <taxon>Actinomycetota</taxon>
        <taxon>Actinomycetes</taxon>
        <taxon>Micromonosporales</taxon>
        <taxon>Micromonosporaceae</taxon>
        <taxon>Paractinoplanes</taxon>
    </lineage>
</organism>
<dbReference type="RefSeq" id="WP_203785343.1">
    <property type="nucleotide sequence ID" value="NZ_BOMV01000061.1"/>
</dbReference>
<proteinExistence type="predicted"/>
<evidence type="ECO:0000313" key="1">
    <source>
        <dbReference type="EMBL" id="GIE98316.1"/>
    </source>
</evidence>